<dbReference type="InterPro" id="IPR046357">
    <property type="entry name" value="PPIase_dom_sf"/>
</dbReference>
<keyword evidence="3" id="KW-0812">Transmembrane</keyword>
<dbReference type="AlphaFoldDB" id="A0A2H0TWF4"/>
<accession>A0A2H0TWF4</accession>
<comment type="caution">
    <text evidence="5">The sequence shown here is derived from an EMBL/GenBank/DDBJ whole genome shotgun (WGS) entry which is preliminary data.</text>
</comment>
<dbReference type="PROSITE" id="PS50198">
    <property type="entry name" value="PPIC_PPIASE_2"/>
    <property type="match status" value="1"/>
</dbReference>
<dbReference type="PANTHER" id="PTHR47245:SF2">
    <property type="entry name" value="PEPTIDYL-PROLYL CIS-TRANS ISOMERASE HP_0175-RELATED"/>
    <property type="match status" value="1"/>
</dbReference>
<dbReference type="InterPro" id="IPR050245">
    <property type="entry name" value="PrsA_foldase"/>
</dbReference>
<feature type="region of interest" description="Disordered" evidence="2">
    <location>
        <begin position="1"/>
        <end position="23"/>
    </location>
</feature>
<dbReference type="SUPFAM" id="SSF109998">
    <property type="entry name" value="Triger factor/SurA peptide-binding domain-like"/>
    <property type="match status" value="1"/>
</dbReference>
<evidence type="ECO:0000256" key="2">
    <source>
        <dbReference type="SAM" id="MobiDB-lite"/>
    </source>
</evidence>
<feature type="domain" description="PpiC" evidence="4">
    <location>
        <begin position="207"/>
        <end position="306"/>
    </location>
</feature>
<evidence type="ECO:0000259" key="4">
    <source>
        <dbReference type="PROSITE" id="PS50198"/>
    </source>
</evidence>
<gene>
    <name evidence="5" type="ORF">COU32_01835</name>
</gene>
<evidence type="ECO:0000256" key="3">
    <source>
        <dbReference type="SAM" id="Phobius"/>
    </source>
</evidence>
<dbReference type="GO" id="GO:0003755">
    <property type="term" value="F:peptidyl-prolyl cis-trans isomerase activity"/>
    <property type="evidence" value="ECO:0007669"/>
    <property type="project" value="UniProtKB-KW"/>
</dbReference>
<dbReference type="PANTHER" id="PTHR47245">
    <property type="entry name" value="PEPTIDYLPROLYL ISOMERASE"/>
    <property type="match status" value="1"/>
</dbReference>
<evidence type="ECO:0000256" key="1">
    <source>
        <dbReference type="PROSITE-ProRule" id="PRU00278"/>
    </source>
</evidence>
<keyword evidence="3" id="KW-0472">Membrane</keyword>
<keyword evidence="1" id="KW-0697">Rotamase</keyword>
<keyword evidence="1" id="KW-0413">Isomerase</keyword>
<evidence type="ECO:0000313" key="5">
    <source>
        <dbReference type="EMBL" id="PIR76482.1"/>
    </source>
</evidence>
<name>A0A2H0TWF4_9BACT</name>
<dbReference type="Gene3D" id="3.10.50.40">
    <property type="match status" value="1"/>
</dbReference>
<dbReference type="Gene3D" id="1.10.4030.10">
    <property type="entry name" value="Porin chaperone SurA, peptide-binding domain"/>
    <property type="match status" value="1"/>
</dbReference>
<dbReference type="EMBL" id="PFBY01000023">
    <property type="protein sequence ID" value="PIR76482.1"/>
    <property type="molecule type" value="Genomic_DNA"/>
</dbReference>
<reference evidence="6" key="1">
    <citation type="submission" date="2017-09" db="EMBL/GenBank/DDBJ databases">
        <title>Depth-based differentiation of microbial function through sediment-hosted aquifers and enrichment of novel symbionts in the deep terrestrial subsurface.</title>
        <authorList>
            <person name="Probst A.J."/>
            <person name="Ladd B."/>
            <person name="Jarett J.K."/>
            <person name="Geller-Mcgrath D.E."/>
            <person name="Sieber C.M.K."/>
            <person name="Emerson J.B."/>
            <person name="Anantharaman K."/>
            <person name="Thomas B.C."/>
            <person name="Malmstrom R."/>
            <person name="Stieglmeier M."/>
            <person name="Klingl A."/>
            <person name="Woyke T."/>
            <person name="Ryan C.M."/>
            <person name="Banfield J.F."/>
        </authorList>
    </citation>
    <scope>NUCLEOTIDE SEQUENCE [LARGE SCALE GENOMIC DNA]</scope>
</reference>
<dbReference type="InterPro" id="IPR027304">
    <property type="entry name" value="Trigger_fact/SurA_dom_sf"/>
</dbReference>
<dbReference type="Proteomes" id="UP000231530">
    <property type="component" value="Unassembled WGS sequence"/>
</dbReference>
<feature type="transmembrane region" description="Helical" evidence="3">
    <location>
        <begin position="30"/>
        <end position="51"/>
    </location>
</feature>
<proteinExistence type="predicted"/>
<keyword evidence="3" id="KW-1133">Transmembrane helix</keyword>
<dbReference type="Pfam" id="PF13624">
    <property type="entry name" value="SurA_N_3"/>
    <property type="match status" value="1"/>
</dbReference>
<sequence>MDTQEQELQESQHEPQEVAPMESPKKKSNFMQFLAGIFIVVLIACVGVYAYTKSRIAVLSDAPFVMSVAQMFHIPIAKIEGKNIAYTDFMVDYSSLKSFYAQQENSAEPVTDADISKQVISRLLINTLMETYAKKYDVTVEQSDIDAAKTELLAQFPDEDTAATQIQTTFGWSLDTFTERVIRPIVIEQKVADAFGKDESISDTYKTTQVKARHILFTYTDDKEKASALKEAQGVLKRIQDGEDFATLAKKYGKDGTADAGGDLGWIDRGMTVPSFENVIFDLQPGQLYDSVLETEFGLHIVEVEDVRTVNDFALFYQDQLSAADVKIYTDIANPFDKTDDASLTPVSPDTNTTVTDEEVTTDTSTGEDTNN</sequence>
<feature type="compositionally biased region" description="Low complexity" evidence="2">
    <location>
        <begin position="362"/>
        <end position="372"/>
    </location>
</feature>
<dbReference type="Pfam" id="PF13616">
    <property type="entry name" value="Rotamase_3"/>
    <property type="match status" value="1"/>
</dbReference>
<protein>
    <recommendedName>
        <fullName evidence="4">PpiC domain-containing protein</fullName>
    </recommendedName>
</protein>
<organism evidence="5 6">
    <name type="scientific">Candidatus Magasanikbacteria bacterium CG10_big_fil_rev_8_21_14_0_10_42_10</name>
    <dbReference type="NCBI Taxonomy" id="1974649"/>
    <lineage>
        <taxon>Bacteria</taxon>
        <taxon>Candidatus Magasanikiibacteriota</taxon>
    </lineage>
</organism>
<evidence type="ECO:0000313" key="6">
    <source>
        <dbReference type="Proteomes" id="UP000231530"/>
    </source>
</evidence>
<dbReference type="InterPro" id="IPR000297">
    <property type="entry name" value="PPIase_PpiC"/>
</dbReference>
<feature type="region of interest" description="Disordered" evidence="2">
    <location>
        <begin position="339"/>
        <end position="372"/>
    </location>
</feature>
<dbReference type="SUPFAM" id="SSF54534">
    <property type="entry name" value="FKBP-like"/>
    <property type="match status" value="1"/>
</dbReference>